<dbReference type="GO" id="GO:0016788">
    <property type="term" value="F:hydrolase activity, acting on ester bonds"/>
    <property type="evidence" value="ECO:0007669"/>
    <property type="project" value="InterPro"/>
</dbReference>
<evidence type="ECO:0000313" key="7">
    <source>
        <dbReference type="Proteomes" id="UP000184038"/>
    </source>
</evidence>
<reference evidence="6 7" key="1">
    <citation type="submission" date="2016-11" db="EMBL/GenBank/DDBJ databases">
        <authorList>
            <person name="Jaros S."/>
            <person name="Januszkiewicz K."/>
            <person name="Wedrychowicz H."/>
        </authorList>
    </citation>
    <scope>NUCLEOTIDE SEQUENCE [LARGE SCALE GENOMIC DNA]</scope>
    <source>
        <strain evidence="6 7">DSM 15930</strain>
    </source>
</reference>
<evidence type="ECO:0000256" key="3">
    <source>
        <dbReference type="ARBA" id="ARBA00022801"/>
    </source>
</evidence>
<keyword evidence="7" id="KW-1185">Reference proteome</keyword>
<evidence type="ECO:0000259" key="5">
    <source>
        <dbReference type="Pfam" id="PF24827"/>
    </source>
</evidence>
<evidence type="ECO:0000256" key="1">
    <source>
        <dbReference type="ARBA" id="ARBA00001947"/>
    </source>
</evidence>
<name>A0A1M7K1T5_9FIRM</name>
<sequence>MIKDVISVGLPVAESMDIKKNRLLPLTLTGKEKRICIVTGIHGDELEGQFVCYELIRKINANIQCLNGIVDVYPYVNPLGMESITRRIPTFDLDMNRNFPGNEEGDMAECVAATIIDDILGCDLCIDLHASNIFIREIPQVRISQDNLNTLLPYSKLLNVDFVWVNDSVTILKSSLVHSLNSLGVPSLAVEMGVGMRLTKEYGMQLVDGLFNVMKELGIWTGEVPPIRKPIVSTDGQVEMIHAEASGIFVPAISHWKGICKGDCVGDIIDPLTGTVKEQIIAPCSGTVFTLREYPVVYTGSLIARILGGTGLC</sequence>
<keyword evidence="3" id="KW-0378">Hydrolase</keyword>
<organism evidence="6 7">
    <name type="scientific">Anaerosporobacter mobilis DSM 15930</name>
    <dbReference type="NCBI Taxonomy" id="1120996"/>
    <lineage>
        <taxon>Bacteria</taxon>
        <taxon>Bacillati</taxon>
        <taxon>Bacillota</taxon>
        <taxon>Clostridia</taxon>
        <taxon>Lachnospirales</taxon>
        <taxon>Lachnospiraceae</taxon>
        <taxon>Anaerosporobacter</taxon>
    </lineage>
</organism>
<proteinExistence type="predicted"/>
<dbReference type="AlphaFoldDB" id="A0A1M7K1T5"/>
<dbReference type="CDD" id="cd06253">
    <property type="entry name" value="M14_ASTE_ASPA-like"/>
    <property type="match status" value="1"/>
</dbReference>
<dbReference type="Proteomes" id="UP000184038">
    <property type="component" value="Unassembled WGS sequence"/>
</dbReference>
<keyword evidence="2" id="KW-0479">Metal-binding</keyword>
<dbReference type="Gene3D" id="3.40.630.10">
    <property type="entry name" value="Zn peptidases"/>
    <property type="match status" value="1"/>
</dbReference>
<dbReference type="STRING" id="1120996.SAMN02746066_02555"/>
<dbReference type="RefSeq" id="WP_073288222.1">
    <property type="nucleotide sequence ID" value="NZ_FRCP01000012.1"/>
</dbReference>
<evidence type="ECO:0000313" key="6">
    <source>
        <dbReference type="EMBL" id="SHM59282.1"/>
    </source>
</evidence>
<evidence type="ECO:0000256" key="4">
    <source>
        <dbReference type="ARBA" id="ARBA00022833"/>
    </source>
</evidence>
<dbReference type="SUPFAM" id="SSF53187">
    <property type="entry name" value="Zn-dependent exopeptidases"/>
    <property type="match status" value="1"/>
</dbReference>
<protein>
    <recommendedName>
        <fullName evidence="5">Succinylglutamate desuccinylase/Aspartoacylase catalytic domain-containing protein</fullName>
    </recommendedName>
</protein>
<dbReference type="GO" id="GO:0046872">
    <property type="term" value="F:metal ion binding"/>
    <property type="evidence" value="ECO:0007669"/>
    <property type="project" value="UniProtKB-KW"/>
</dbReference>
<evidence type="ECO:0000256" key="2">
    <source>
        <dbReference type="ARBA" id="ARBA00022723"/>
    </source>
</evidence>
<dbReference type="InterPro" id="IPR055438">
    <property type="entry name" value="AstE_AspA_cat"/>
</dbReference>
<accession>A0A1M7K1T5</accession>
<dbReference type="Pfam" id="PF24827">
    <property type="entry name" value="AstE_AspA_cat"/>
    <property type="match status" value="1"/>
</dbReference>
<dbReference type="OrthoDB" id="9782876at2"/>
<dbReference type="PANTHER" id="PTHR37326">
    <property type="entry name" value="BLL3975 PROTEIN"/>
    <property type="match status" value="1"/>
</dbReference>
<dbReference type="InterPro" id="IPR053138">
    <property type="entry name" value="N-alpha-Ac-DABA_deacetylase"/>
</dbReference>
<feature type="domain" description="Succinylglutamate desuccinylase/Aspartoacylase catalytic" evidence="5">
    <location>
        <begin position="33"/>
        <end position="216"/>
    </location>
</feature>
<gene>
    <name evidence="6" type="ORF">SAMN02746066_02555</name>
</gene>
<keyword evidence="4" id="KW-0862">Zinc</keyword>
<dbReference type="PANTHER" id="PTHR37326:SF1">
    <property type="entry name" value="BLL3975 PROTEIN"/>
    <property type="match status" value="1"/>
</dbReference>
<dbReference type="EMBL" id="FRCP01000012">
    <property type="protein sequence ID" value="SHM59282.1"/>
    <property type="molecule type" value="Genomic_DNA"/>
</dbReference>
<comment type="cofactor">
    <cofactor evidence="1">
        <name>Zn(2+)</name>
        <dbReference type="ChEBI" id="CHEBI:29105"/>
    </cofactor>
</comment>